<reference evidence="1 2" key="1">
    <citation type="journal article" date="2019" name="Nat. Ecol. Evol.">
        <title>Megaphylogeny resolves global patterns of mushroom evolution.</title>
        <authorList>
            <person name="Varga T."/>
            <person name="Krizsan K."/>
            <person name="Foldi C."/>
            <person name="Dima B."/>
            <person name="Sanchez-Garcia M."/>
            <person name="Sanchez-Ramirez S."/>
            <person name="Szollosi G.J."/>
            <person name="Szarkandi J.G."/>
            <person name="Papp V."/>
            <person name="Albert L."/>
            <person name="Andreopoulos W."/>
            <person name="Angelini C."/>
            <person name="Antonin V."/>
            <person name="Barry K.W."/>
            <person name="Bougher N.L."/>
            <person name="Buchanan P."/>
            <person name="Buyck B."/>
            <person name="Bense V."/>
            <person name="Catcheside P."/>
            <person name="Chovatia M."/>
            <person name="Cooper J."/>
            <person name="Damon W."/>
            <person name="Desjardin D."/>
            <person name="Finy P."/>
            <person name="Geml J."/>
            <person name="Haridas S."/>
            <person name="Hughes K."/>
            <person name="Justo A."/>
            <person name="Karasinski D."/>
            <person name="Kautmanova I."/>
            <person name="Kiss B."/>
            <person name="Kocsube S."/>
            <person name="Kotiranta H."/>
            <person name="LaButti K.M."/>
            <person name="Lechner B.E."/>
            <person name="Liimatainen K."/>
            <person name="Lipzen A."/>
            <person name="Lukacs Z."/>
            <person name="Mihaltcheva S."/>
            <person name="Morgado L.N."/>
            <person name="Niskanen T."/>
            <person name="Noordeloos M.E."/>
            <person name="Ohm R.A."/>
            <person name="Ortiz-Santana B."/>
            <person name="Ovrebo C."/>
            <person name="Racz N."/>
            <person name="Riley R."/>
            <person name="Savchenko A."/>
            <person name="Shiryaev A."/>
            <person name="Soop K."/>
            <person name="Spirin V."/>
            <person name="Szebenyi C."/>
            <person name="Tomsovsky M."/>
            <person name="Tulloss R.E."/>
            <person name="Uehling J."/>
            <person name="Grigoriev I.V."/>
            <person name="Vagvolgyi C."/>
            <person name="Papp T."/>
            <person name="Martin F.M."/>
            <person name="Miettinen O."/>
            <person name="Hibbett D.S."/>
            <person name="Nagy L.G."/>
        </authorList>
    </citation>
    <scope>NUCLEOTIDE SEQUENCE [LARGE SCALE GENOMIC DNA]</scope>
    <source>
        <strain evidence="1 2">CBS 309.79</strain>
    </source>
</reference>
<protein>
    <submittedName>
        <fullName evidence="1">Uncharacterized protein</fullName>
    </submittedName>
</protein>
<proteinExistence type="predicted"/>
<accession>A0A5C3QGD4</accession>
<evidence type="ECO:0000313" key="1">
    <source>
        <dbReference type="EMBL" id="TFL01143.1"/>
    </source>
</evidence>
<keyword evidence="2" id="KW-1185">Reference proteome</keyword>
<sequence>MRLRTCEELKDHVPTCPIATTLAHFIGLLPSRYELSSVIKYHFAPILVKIAFYPPDMKLSIDWDRPFSDWSVTPVNDPGVYMTGPDSRVLKDGELPELNLLRLNVSDGSLRIWRWDETEDDITVVDGSRYIINRTQEHAQYTHDVVSRLDGSGIVMPLRL</sequence>
<evidence type="ECO:0000313" key="2">
    <source>
        <dbReference type="Proteomes" id="UP000305067"/>
    </source>
</evidence>
<gene>
    <name evidence="1" type="ORF">BDV98DRAFT_593546</name>
</gene>
<organism evidence="1 2">
    <name type="scientific">Pterulicium gracile</name>
    <dbReference type="NCBI Taxonomy" id="1884261"/>
    <lineage>
        <taxon>Eukaryota</taxon>
        <taxon>Fungi</taxon>
        <taxon>Dikarya</taxon>
        <taxon>Basidiomycota</taxon>
        <taxon>Agaricomycotina</taxon>
        <taxon>Agaricomycetes</taxon>
        <taxon>Agaricomycetidae</taxon>
        <taxon>Agaricales</taxon>
        <taxon>Pleurotineae</taxon>
        <taxon>Pterulaceae</taxon>
        <taxon>Pterulicium</taxon>
    </lineage>
</organism>
<dbReference type="EMBL" id="ML178826">
    <property type="protein sequence ID" value="TFL01143.1"/>
    <property type="molecule type" value="Genomic_DNA"/>
</dbReference>
<dbReference type="Proteomes" id="UP000305067">
    <property type="component" value="Unassembled WGS sequence"/>
</dbReference>
<dbReference type="AlphaFoldDB" id="A0A5C3QGD4"/>
<name>A0A5C3QGD4_9AGAR</name>